<name>A0A7R8W6M8_9CRUS</name>
<dbReference type="AlphaFoldDB" id="A0A7R8W6M8"/>
<organism evidence="1">
    <name type="scientific">Cyprideis torosa</name>
    <dbReference type="NCBI Taxonomy" id="163714"/>
    <lineage>
        <taxon>Eukaryota</taxon>
        <taxon>Metazoa</taxon>
        <taxon>Ecdysozoa</taxon>
        <taxon>Arthropoda</taxon>
        <taxon>Crustacea</taxon>
        <taxon>Oligostraca</taxon>
        <taxon>Ostracoda</taxon>
        <taxon>Podocopa</taxon>
        <taxon>Podocopida</taxon>
        <taxon>Cytherocopina</taxon>
        <taxon>Cytheroidea</taxon>
        <taxon>Cytherideidae</taxon>
        <taxon>Cyprideis</taxon>
    </lineage>
</organism>
<proteinExistence type="predicted"/>
<dbReference type="EMBL" id="OB660433">
    <property type="protein sequence ID" value="CAD7224750.1"/>
    <property type="molecule type" value="Genomic_DNA"/>
</dbReference>
<sequence length="86" mass="9745">MSKLMLILCLFLVFVLAAANPAYNSLYNELSMEGRGADCPPCCYESLPIQCKMFCTCGADFKWLVKNGQYRQAKQVAKNYVKYRGN</sequence>
<protein>
    <submittedName>
        <fullName evidence="1">Uncharacterized protein</fullName>
    </submittedName>
</protein>
<reference evidence="1" key="1">
    <citation type="submission" date="2020-11" db="EMBL/GenBank/DDBJ databases">
        <authorList>
            <person name="Tran Van P."/>
        </authorList>
    </citation>
    <scope>NUCLEOTIDE SEQUENCE</scope>
</reference>
<evidence type="ECO:0000313" key="1">
    <source>
        <dbReference type="EMBL" id="CAD7224750.1"/>
    </source>
</evidence>
<gene>
    <name evidence="1" type="ORF">CTOB1V02_LOCUS2703</name>
</gene>
<accession>A0A7R8W6M8</accession>